<dbReference type="InterPro" id="IPR046531">
    <property type="entry name" value="DUF6596"/>
</dbReference>
<dbReference type="AlphaFoldDB" id="A0A4Z0NSI6"/>
<dbReference type="Gene3D" id="1.10.1740.10">
    <property type="match status" value="1"/>
</dbReference>
<reference evidence="3 4" key="1">
    <citation type="submission" date="2019-04" db="EMBL/GenBank/DDBJ databases">
        <authorList>
            <person name="Feng G."/>
            <person name="Zhu H."/>
        </authorList>
    </citation>
    <scope>NUCLEOTIDE SEQUENCE [LARGE SCALE GENOMIC DNA]</scope>
    <source>
        <strain evidence="3 4">6HR-1</strain>
    </source>
</reference>
<dbReference type="SUPFAM" id="SSF88659">
    <property type="entry name" value="Sigma3 and sigma4 domains of RNA polymerase sigma factors"/>
    <property type="match status" value="1"/>
</dbReference>
<evidence type="ECO:0000259" key="1">
    <source>
        <dbReference type="Pfam" id="PF04542"/>
    </source>
</evidence>
<dbReference type="RefSeq" id="WP_135414522.1">
    <property type="nucleotide sequence ID" value="NZ_SRLB01000006.1"/>
</dbReference>
<comment type="caution">
    <text evidence="3">The sequence shown here is derived from an EMBL/GenBank/DDBJ whole genome shotgun (WGS) entry which is preliminary data.</text>
</comment>
<dbReference type="Proteomes" id="UP000297535">
    <property type="component" value="Unassembled WGS sequence"/>
</dbReference>
<proteinExistence type="predicted"/>
<dbReference type="Pfam" id="PF20239">
    <property type="entry name" value="DUF6596"/>
    <property type="match status" value="1"/>
</dbReference>
<dbReference type="PANTHER" id="PTHR47756:SF2">
    <property type="entry name" value="BLL6612 PROTEIN"/>
    <property type="match status" value="1"/>
</dbReference>
<dbReference type="InterPro" id="IPR013325">
    <property type="entry name" value="RNA_pol_sigma_r2"/>
</dbReference>
<dbReference type="InterPro" id="IPR007627">
    <property type="entry name" value="RNA_pol_sigma70_r2"/>
</dbReference>
<sequence length="412" mass="43544">MTGEGPARQAAALAARTSYGRLLSLLSARTRDIAGAEDALSEAFAAALQTWPERGVPDNPDAWLLTAARRTLLNAARHQGTRDAAAAEIARRHAMLAAEGHDPAFSDERLTLLFVCAHPAIDAGVRTPLMLQTVLGLDAARIAAAFLVAPATMSQRLVRAKAKIRDAGLRFALPEPEERAGRLGDVLDAVYAAYGTGWDSRDGLDASAGGLAEEAIFLGRLLAALLPDEPEAKGLLALMLYCEARREARRDRAGRFVPLAEQDPARWSRAMIVEAEGLLTAASRSAQFGRYQCEAAIQSVHVQRAVTGVVQHGALSLLYDLLATRAPSIGVLVARAAALLAAGDAAAALAALDALSPQARIATYQPYWATRAHALRDAGRPDEARRAFARAADLTGDAALRAYLLGRAADGA</sequence>
<evidence type="ECO:0000259" key="2">
    <source>
        <dbReference type="Pfam" id="PF20239"/>
    </source>
</evidence>
<name>A0A4Z0NSI6_9HYPH</name>
<feature type="domain" description="DUF6596" evidence="2">
    <location>
        <begin position="182"/>
        <end position="282"/>
    </location>
</feature>
<dbReference type="GO" id="GO:0003700">
    <property type="term" value="F:DNA-binding transcription factor activity"/>
    <property type="evidence" value="ECO:0007669"/>
    <property type="project" value="InterPro"/>
</dbReference>
<dbReference type="GO" id="GO:0006352">
    <property type="term" value="P:DNA-templated transcription initiation"/>
    <property type="evidence" value="ECO:0007669"/>
    <property type="project" value="InterPro"/>
</dbReference>
<protein>
    <submittedName>
        <fullName evidence="3">RNA polymerase subunit sigma-70</fullName>
    </submittedName>
</protein>
<dbReference type="SUPFAM" id="SSF88946">
    <property type="entry name" value="Sigma2 domain of RNA polymerase sigma factors"/>
    <property type="match status" value="1"/>
</dbReference>
<evidence type="ECO:0000313" key="3">
    <source>
        <dbReference type="EMBL" id="TGE00241.1"/>
    </source>
</evidence>
<keyword evidence="4" id="KW-1185">Reference proteome</keyword>
<dbReference type="PANTHER" id="PTHR47756">
    <property type="entry name" value="BLL6612 PROTEIN-RELATED"/>
    <property type="match status" value="1"/>
</dbReference>
<evidence type="ECO:0000313" key="4">
    <source>
        <dbReference type="Proteomes" id="UP000297535"/>
    </source>
</evidence>
<dbReference type="Pfam" id="PF04542">
    <property type="entry name" value="Sigma70_r2"/>
    <property type="match status" value="1"/>
</dbReference>
<organism evidence="3 4">
    <name type="scientific">Methylobacterium nonmethylotrophicum</name>
    <dbReference type="NCBI Taxonomy" id="1141884"/>
    <lineage>
        <taxon>Bacteria</taxon>
        <taxon>Pseudomonadati</taxon>
        <taxon>Pseudomonadota</taxon>
        <taxon>Alphaproteobacteria</taxon>
        <taxon>Hyphomicrobiales</taxon>
        <taxon>Methylobacteriaceae</taxon>
        <taxon>Methylobacterium</taxon>
    </lineage>
</organism>
<dbReference type="InterPro" id="IPR013324">
    <property type="entry name" value="RNA_pol_sigma_r3/r4-like"/>
</dbReference>
<gene>
    <name evidence="3" type="ORF">EU555_10105</name>
</gene>
<dbReference type="OrthoDB" id="9780299at2"/>
<feature type="domain" description="RNA polymerase sigma-70 region 2" evidence="1">
    <location>
        <begin position="19"/>
        <end position="80"/>
    </location>
</feature>
<dbReference type="EMBL" id="SRLB01000006">
    <property type="protein sequence ID" value="TGE00241.1"/>
    <property type="molecule type" value="Genomic_DNA"/>
</dbReference>
<accession>A0A4Z0NSI6</accession>